<reference evidence="4" key="1">
    <citation type="submission" date="2017-09" db="EMBL/GenBank/DDBJ databases">
        <title>Depth-based differentiation of microbial function through sediment-hosted aquifers and enrichment of novel symbionts in the deep terrestrial subsurface.</title>
        <authorList>
            <person name="Probst A.J."/>
            <person name="Ladd B."/>
            <person name="Jarett J.K."/>
            <person name="Geller-Mcgrath D.E."/>
            <person name="Sieber C.M.K."/>
            <person name="Emerson J.B."/>
            <person name="Anantharaman K."/>
            <person name="Thomas B.C."/>
            <person name="Malmstrom R."/>
            <person name="Stieglmeier M."/>
            <person name="Klingl A."/>
            <person name="Woyke T."/>
            <person name="Ryan C.M."/>
            <person name="Banfield J.F."/>
        </authorList>
    </citation>
    <scope>NUCLEOTIDE SEQUENCE [LARGE SCALE GENOMIC DNA]</scope>
</reference>
<dbReference type="AlphaFoldDB" id="A0A2M6YQ01"/>
<dbReference type="GO" id="GO:0046872">
    <property type="term" value="F:metal ion binding"/>
    <property type="evidence" value="ECO:0007669"/>
    <property type="project" value="InterPro"/>
</dbReference>
<evidence type="ECO:0000313" key="4">
    <source>
        <dbReference type="Proteomes" id="UP000229559"/>
    </source>
</evidence>
<dbReference type="GO" id="GO:0018169">
    <property type="term" value="F:ribosomal S6-glutamic acid ligase activity"/>
    <property type="evidence" value="ECO:0007669"/>
    <property type="project" value="TreeGrafter"/>
</dbReference>
<gene>
    <name evidence="3" type="ORF">COT04_01490</name>
</gene>
<sequence>MRKILVLKVKFIGRHQREKKVFAWFKKYFSKKFEIVMGQMTDIFLEIKKNNVEIRVGGIKGDDIKSFDLIWFRTTGKKYGRFAVAVAGCLDFLKINYFDSSLGQRAIGGDKLIGLVRLATGNLPIPETLFCWSRHLKASLDYVARKFGFPLVVKLAGKHWGKGVFILKNNNDLKSVIKEISSSGQIFFQKFYPHRVYYRVLVLDYQAASWEEIYRGQGEFPHPIGSLISKKFYPIEKIPGKMKVLAVKAAKRMKFEMAGVDIFQDENTGQYFLAEVNRAPAFAVDYPGDPELLAVAKFFEKKLKE</sequence>
<keyword evidence="1" id="KW-0547">Nucleotide-binding</keyword>
<dbReference type="InterPro" id="IPR013651">
    <property type="entry name" value="ATP-grasp_RimK-type"/>
</dbReference>
<dbReference type="EMBL" id="PEXA01000046">
    <property type="protein sequence ID" value="PIU33170.1"/>
    <property type="molecule type" value="Genomic_DNA"/>
</dbReference>
<dbReference type="PROSITE" id="PS50975">
    <property type="entry name" value="ATP_GRASP"/>
    <property type="match status" value="1"/>
</dbReference>
<dbReference type="GO" id="GO:0009432">
    <property type="term" value="P:SOS response"/>
    <property type="evidence" value="ECO:0007669"/>
    <property type="project" value="TreeGrafter"/>
</dbReference>
<dbReference type="PANTHER" id="PTHR21621:SF0">
    <property type="entry name" value="BETA-CITRYLGLUTAMATE SYNTHASE B-RELATED"/>
    <property type="match status" value="1"/>
</dbReference>
<name>A0A2M6YQ01_9BACT</name>
<dbReference type="GO" id="GO:0005524">
    <property type="term" value="F:ATP binding"/>
    <property type="evidence" value="ECO:0007669"/>
    <property type="project" value="UniProtKB-UniRule"/>
</dbReference>
<dbReference type="Gene3D" id="3.30.1490.20">
    <property type="entry name" value="ATP-grasp fold, A domain"/>
    <property type="match status" value="1"/>
</dbReference>
<dbReference type="InterPro" id="IPR013815">
    <property type="entry name" value="ATP_grasp_subdomain_1"/>
</dbReference>
<protein>
    <recommendedName>
        <fullName evidence="2">ATP-grasp domain-containing protein</fullName>
    </recommendedName>
</protein>
<accession>A0A2M6YQ01</accession>
<feature type="domain" description="ATP-grasp" evidence="2">
    <location>
        <begin position="115"/>
        <end position="304"/>
    </location>
</feature>
<keyword evidence="1" id="KW-0067">ATP-binding</keyword>
<dbReference type="InterPro" id="IPR011761">
    <property type="entry name" value="ATP-grasp"/>
</dbReference>
<dbReference type="GO" id="GO:0005737">
    <property type="term" value="C:cytoplasm"/>
    <property type="evidence" value="ECO:0007669"/>
    <property type="project" value="TreeGrafter"/>
</dbReference>
<proteinExistence type="predicted"/>
<comment type="caution">
    <text evidence="3">The sequence shown here is derived from an EMBL/GenBank/DDBJ whole genome shotgun (WGS) entry which is preliminary data.</text>
</comment>
<organism evidence="3 4">
    <name type="scientific">Candidatus Shapirobacteria bacterium CG07_land_8_20_14_0_80_39_12</name>
    <dbReference type="NCBI Taxonomy" id="1974480"/>
    <lineage>
        <taxon>Bacteria</taxon>
        <taxon>Candidatus Shapironibacteriota</taxon>
    </lineage>
</organism>
<dbReference type="SUPFAM" id="SSF56059">
    <property type="entry name" value="Glutathione synthetase ATP-binding domain-like"/>
    <property type="match status" value="1"/>
</dbReference>
<evidence type="ECO:0000313" key="3">
    <source>
        <dbReference type="EMBL" id="PIU33170.1"/>
    </source>
</evidence>
<evidence type="ECO:0000259" key="2">
    <source>
        <dbReference type="PROSITE" id="PS50975"/>
    </source>
</evidence>
<dbReference type="Proteomes" id="UP000229559">
    <property type="component" value="Unassembled WGS sequence"/>
</dbReference>
<dbReference type="Pfam" id="PF08443">
    <property type="entry name" value="RimK"/>
    <property type="match status" value="1"/>
</dbReference>
<evidence type="ECO:0000256" key="1">
    <source>
        <dbReference type="PROSITE-ProRule" id="PRU00409"/>
    </source>
</evidence>
<dbReference type="PANTHER" id="PTHR21621">
    <property type="entry name" value="RIBOSOMAL PROTEIN S6 MODIFICATION PROTEIN"/>
    <property type="match status" value="1"/>
</dbReference>
<dbReference type="Gene3D" id="3.30.470.20">
    <property type="entry name" value="ATP-grasp fold, B domain"/>
    <property type="match status" value="1"/>
</dbReference>